<feature type="coiled-coil region" evidence="1">
    <location>
        <begin position="320"/>
        <end position="354"/>
    </location>
</feature>
<feature type="coiled-coil region" evidence="1">
    <location>
        <begin position="159"/>
        <end position="293"/>
    </location>
</feature>
<comment type="caution">
    <text evidence="2">The sequence shown here is derived from an EMBL/GenBank/DDBJ whole genome shotgun (WGS) entry which is preliminary data.</text>
</comment>
<name>A0A4U5NWG3_STECR</name>
<organism evidence="2 3">
    <name type="scientific">Steinernema carpocapsae</name>
    <name type="common">Entomopathogenic nematode</name>
    <dbReference type="NCBI Taxonomy" id="34508"/>
    <lineage>
        <taxon>Eukaryota</taxon>
        <taxon>Metazoa</taxon>
        <taxon>Ecdysozoa</taxon>
        <taxon>Nematoda</taxon>
        <taxon>Chromadorea</taxon>
        <taxon>Rhabditida</taxon>
        <taxon>Tylenchina</taxon>
        <taxon>Panagrolaimomorpha</taxon>
        <taxon>Strongyloidoidea</taxon>
        <taxon>Steinernematidae</taxon>
        <taxon>Steinernema</taxon>
    </lineage>
</organism>
<evidence type="ECO:0000313" key="2">
    <source>
        <dbReference type="EMBL" id="TKR87573.1"/>
    </source>
</evidence>
<keyword evidence="1" id="KW-0175">Coiled coil</keyword>
<dbReference type="EMBL" id="AZBU02000003">
    <property type="protein sequence ID" value="TKR87573.1"/>
    <property type="molecule type" value="Genomic_DNA"/>
</dbReference>
<feature type="coiled-coil region" evidence="1">
    <location>
        <begin position="23"/>
        <end position="50"/>
    </location>
</feature>
<reference evidence="2 3" key="2">
    <citation type="journal article" date="2019" name="G3 (Bethesda)">
        <title>Hybrid Assembly of the Genome of the Entomopathogenic Nematode Steinernema carpocapsae Identifies the X-Chromosome.</title>
        <authorList>
            <person name="Serra L."/>
            <person name="Macchietto M."/>
            <person name="Macias-Munoz A."/>
            <person name="McGill C.J."/>
            <person name="Rodriguez I.M."/>
            <person name="Rodriguez B."/>
            <person name="Murad R."/>
            <person name="Mortazavi A."/>
        </authorList>
    </citation>
    <scope>NUCLEOTIDE SEQUENCE [LARGE SCALE GENOMIC DNA]</scope>
    <source>
        <strain evidence="2 3">ALL</strain>
    </source>
</reference>
<evidence type="ECO:0000256" key="1">
    <source>
        <dbReference type="SAM" id="Coils"/>
    </source>
</evidence>
<accession>A0A4U5NWG3</accession>
<proteinExistence type="predicted"/>
<sequence length="381" mass="43083">MMAAIRESTDLERAQKNLAAAAVENVQKPVENLEKELELLEEALNEKNEEFFKREVGTELKKSKSLPHAAVVERERAMSEKLNATDGNAICTRECNDKSSCIEEQVNKSLAKREESTSGLKKKFSQLIDFGRNKLRKMEKSKPGAEAIALHEELSESVFDEVEGQLSLLNGQLDALQRLSDSLQAANEAEANRQAALTTQVANRREGIKIDDLRKEISALEKKHEEVVARLKQNHDEKLKIAKANEDAATDIEKLTKDAESLDAKIAELSDENKRLDDECSDLHKQKEALQKELGQFMSTANSQILAFERQQQEVALAKRNEMMKRREEMQQKVFDAQKECNKCEETLNKLKAQLFRRGVDPENTSLESVCKKIAVTKSSR</sequence>
<keyword evidence="3" id="KW-1185">Reference proteome</keyword>
<dbReference type="AlphaFoldDB" id="A0A4U5NWG3"/>
<dbReference type="STRING" id="34508.A0A4U5NWG3"/>
<gene>
    <name evidence="2" type="ORF">L596_011949</name>
</gene>
<dbReference type="Proteomes" id="UP000298663">
    <property type="component" value="Unassembled WGS sequence"/>
</dbReference>
<reference evidence="2 3" key="1">
    <citation type="journal article" date="2015" name="Genome Biol.">
        <title>Comparative genomics of Steinernema reveals deeply conserved gene regulatory networks.</title>
        <authorList>
            <person name="Dillman A.R."/>
            <person name="Macchietto M."/>
            <person name="Porter C.F."/>
            <person name="Rogers A."/>
            <person name="Williams B."/>
            <person name="Antoshechkin I."/>
            <person name="Lee M.M."/>
            <person name="Goodwin Z."/>
            <person name="Lu X."/>
            <person name="Lewis E.E."/>
            <person name="Goodrich-Blair H."/>
            <person name="Stock S.P."/>
            <person name="Adams B.J."/>
            <person name="Sternberg P.W."/>
            <person name="Mortazavi A."/>
        </authorList>
    </citation>
    <scope>NUCLEOTIDE SEQUENCE [LARGE SCALE GENOMIC DNA]</scope>
    <source>
        <strain evidence="2 3">ALL</strain>
    </source>
</reference>
<evidence type="ECO:0000313" key="3">
    <source>
        <dbReference type="Proteomes" id="UP000298663"/>
    </source>
</evidence>
<protein>
    <submittedName>
        <fullName evidence="2">Uncharacterized protein</fullName>
    </submittedName>
</protein>